<evidence type="ECO:0000313" key="3">
    <source>
        <dbReference type="EMBL" id="KEI68527.1"/>
    </source>
</evidence>
<dbReference type="STRING" id="388467.A19Y_3792"/>
<sequence>MSETIKLDQFLKFMGEVSTGGQAKILIKYGDVEVNGEVETRRGRKLVTGDQVLVNGKTLTVNLYSREHRNSPPSPPCRGARGGGNTGGKDFTI</sequence>
<organism evidence="3 4">
    <name type="scientific">Planktothrix agardhii (strain NIVA-CYA 126/8)</name>
    <dbReference type="NCBI Taxonomy" id="388467"/>
    <lineage>
        <taxon>Bacteria</taxon>
        <taxon>Bacillati</taxon>
        <taxon>Cyanobacteriota</taxon>
        <taxon>Cyanophyceae</taxon>
        <taxon>Oscillatoriophycideae</taxon>
        <taxon>Oscillatoriales</taxon>
        <taxon>Microcoleaceae</taxon>
        <taxon>Planktothrix</taxon>
    </lineage>
</organism>
<dbReference type="HOGENOM" id="CLU_2397089_0_0_3"/>
<keyword evidence="1" id="KW-0694">RNA-binding</keyword>
<dbReference type="Gene3D" id="3.10.290.10">
    <property type="entry name" value="RNA-binding S4 domain"/>
    <property type="match status" value="1"/>
</dbReference>
<dbReference type="PATRIC" id="fig|388467.6.peg.3738"/>
<evidence type="ECO:0000256" key="1">
    <source>
        <dbReference type="PROSITE-ProRule" id="PRU00182"/>
    </source>
</evidence>
<dbReference type="Proteomes" id="UP000027395">
    <property type="component" value="Chromosome"/>
</dbReference>
<dbReference type="SUPFAM" id="SSF55174">
    <property type="entry name" value="Alpha-L RNA-binding motif"/>
    <property type="match status" value="1"/>
</dbReference>
<reference evidence="3 4" key="1">
    <citation type="journal article" date="2014" name="Appl. Environ. Microbiol.">
        <title>Elucidation of insertion elements encoded on plasmids and in vitro construction of shuttle vectors from the toxic cyanobacterium Planktothrix.</title>
        <authorList>
            <person name="Christiansen G."/>
            <person name="Goesmann A."/>
            <person name="Kurmayer R."/>
        </authorList>
    </citation>
    <scope>NUCLEOTIDE SEQUENCE [LARGE SCALE GENOMIC DNA]</scope>
    <source>
        <strain evidence="3 4">NIVA-CYA 126/8</strain>
    </source>
</reference>
<dbReference type="GO" id="GO:0003723">
    <property type="term" value="F:RNA binding"/>
    <property type="evidence" value="ECO:0007669"/>
    <property type="project" value="UniProtKB-KW"/>
</dbReference>
<proteinExistence type="predicted"/>
<gene>
    <name evidence="3" type="ORF">A19Y_3792</name>
</gene>
<name>A0A073CKR9_PLAA1</name>
<dbReference type="eggNOG" id="COG2501">
    <property type="taxonomic scope" value="Bacteria"/>
</dbReference>
<protein>
    <submittedName>
        <fullName evidence="3">Uncharacterized protein</fullName>
    </submittedName>
</protein>
<feature type="region of interest" description="Disordered" evidence="2">
    <location>
        <begin position="65"/>
        <end position="93"/>
    </location>
</feature>
<dbReference type="EMBL" id="CM002803">
    <property type="protein sequence ID" value="KEI68527.1"/>
    <property type="molecule type" value="Genomic_DNA"/>
</dbReference>
<dbReference type="AlphaFoldDB" id="A0A073CKR9"/>
<dbReference type="InterPro" id="IPR036986">
    <property type="entry name" value="S4_RNA-bd_sf"/>
</dbReference>
<evidence type="ECO:0000313" key="4">
    <source>
        <dbReference type="Proteomes" id="UP000027395"/>
    </source>
</evidence>
<dbReference type="Pfam" id="PF13275">
    <property type="entry name" value="S4_2"/>
    <property type="match status" value="1"/>
</dbReference>
<dbReference type="CDD" id="cd00165">
    <property type="entry name" value="S4"/>
    <property type="match status" value="1"/>
</dbReference>
<keyword evidence="4" id="KW-1185">Reference proteome</keyword>
<evidence type="ECO:0000256" key="2">
    <source>
        <dbReference type="SAM" id="MobiDB-lite"/>
    </source>
</evidence>
<accession>A0A073CKR9</accession>
<dbReference type="PROSITE" id="PS50889">
    <property type="entry name" value="S4"/>
    <property type="match status" value="1"/>
</dbReference>